<dbReference type="Proteomes" id="UP000256913">
    <property type="component" value="Unassembled WGS sequence"/>
</dbReference>
<keyword evidence="2" id="KW-1185">Reference proteome</keyword>
<dbReference type="AlphaFoldDB" id="A0A3D9ZKV9"/>
<dbReference type="RefSeq" id="WP_116069359.1">
    <property type="nucleotide sequence ID" value="NZ_BONB01000086.1"/>
</dbReference>
<accession>A0A3D9ZKV9</accession>
<gene>
    <name evidence="1" type="ORF">DFJ67_4017</name>
</gene>
<name>A0A3D9ZKV9_9ACTN</name>
<reference evidence="1 2" key="1">
    <citation type="submission" date="2018-08" db="EMBL/GenBank/DDBJ databases">
        <title>Sequencing the genomes of 1000 actinobacteria strains.</title>
        <authorList>
            <person name="Klenk H.-P."/>
        </authorList>
    </citation>
    <scope>NUCLEOTIDE SEQUENCE [LARGE SCALE GENOMIC DNA]</scope>
    <source>
        <strain evidence="1 2">DSM 44099</strain>
    </source>
</reference>
<evidence type="ECO:0000313" key="2">
    <source>
        <dbReference type="Proteomes" id="UP000256913"/>
    </source>
</evidence>
<sequence length="104" mass="11236">MTTTQQPAHQSLREDLAELAQTGVPGQAQPFDLRETGAFVDREPVLEVLMSVRRVDGGPPYPAMYLGPIAEPALGRAQDGLAFAARIDPQCPDRVFVDWTACAA</sequence>
<protein>
    <submittedName>
        <fullName evidence="1">Uncharacterized protein</fullName>
    </submittedName>
</protein>
<comment type="caution">
    <text evidence="1">The sequence shown here is derived from an EMBL/GenBank/DDBJ whole genome shotgun (WGS) entry which is preliminary data.</text>
</comment>
<evidence type="ECO:0000313" key="1">
    <source>
        <dbReference type="EMBL" id="REF98008.1"/>
    </source>
</evidence>
<proteinExistence type="predicted"/>
<dbReference type="OrthoDB" id="3390620at2"/>
<organism evidence="1 2">
    <name type="scientific">Asanoa ferruginea</name>
    <dbReference type="NCBI Taxonomy" id="53367"/>
    <lineage>
        <taxon>Bacteria</taxon>
        <taxon>Bacillati</taxon>
        <taxon>Actinomycetota</taxon>
        <taxon>Actinomycetes</taxon>
        <taxon>Micromonosporales</taxon>
        <taxon>Micromonosporaceae</taxon>
        <taxon>Asanoa</taxon>
    </lineage>
</organism>
<dbReference type="EMBL" id="QUMQ01000001">
    <property type="protein sequence ID" value="REF98008.1"/>
    <property type="molecule type" value="Genomic_DNA"/>
</dbReference>